<dbReference type="EMBL" id="KN832572">
    <property type="protein sequence ID" value="KII84174.1"/>
    <property type="molecule type" value="Genomic_DNA"/>
</dbReference>
<reference evidence="1 2" key="1">
    <citation type="submission" date="2014-06" db="EMBL/GenBank/DDBJ databases">
        <title>Evolutionary Origins and Diversification of the Mycorrhizal Mutualists.</title>
        <authorList>
            <consortium name="DOE Joint Genome Institute"/>
            <consortium name="Mycorrhizal Genomics Consortium"/>
            <person name="Kohler A."/>
            <person name="Kuo A."/>
            <person name="Nagy L.G."/>
            <person name="Floudas D."/>
            <person name="Copeland A."/>
            <person name="Barry K.W."/>
            <person name="Cichocki N."/>
            <person name="Veneault-Fourrey C."/>
            <person name="LaButti K."/>
            <person name="Lindquist E.A."/>
            <person name="Lipzen A."/>
            <person name="Lundell T."/>
            <person name="Morin E."/>
            <person name="Murat C."/>
            <person name="Riley R."/>
            <person name="Ohm R."/>
            <person name="Sun H."/>
            <person name="Tunlid A."/>
            <person name="Henrissat B."/>
            <person name="Grigoriev I.V."/>
            <person name="Hibbett D.S."/>
            <person name="Martin F."/>
        </authorList>
    </citation>
    <scope>NUCLEOTIDE SEQUENCE [LARGE SCALE GENOMIC DNA]</scope>
    <source>
        <strain evidence="1 2">FD-325 SS-3</strain>
    </source>
</reference>
<organism evidence="1 2">
    <name type="scientific">Plicaturopsis crispa FD-325 SS-3</name>
    <dbReference type="NCBI Taxonomy" id="944288"/>
    <lineage>
        <taxon>Eukaryota</taxon>
        <taxon>Fungi</taxon>
        <taxon>Dikarya</taxon>
        <taxon>Basidiomycota</taxon>
        <taxon>Agaricomycotina</taxon>
        <taxon>Agaricomycetes</taxon>
        <taxon>Agaricomycetidae</taxon>
        <taxon>Amylocorticiales</taxon>
        <taxon>Amylocorticiaceae</taxon>
        <taxon>Plicatura</taxon>
        <taxon>Plicaturopsis crispa</taxon>
    </lineage>
</organism>
<accession>A0A0C9T4E9</accession>
<keyword evidence="2" id="KW-1185">Reference proteome</keyword>
<evidence type="ECO:0000313" key="1">
    <source>
        <dbReference type="EMBL" id="KII84174.1"/>
    </source>
</evidence>
<protein>
    <submittedName>
        <fullName evidence="1">Uncharacterized protein</fullName>
    </submittedName>
</protein>
<sequence length="78" mass="8438">MILSAAFPAGSHIVFVDLAEAMAIDDDDAGDLVRLDEEGTEACLASCACCDEHWIPVQEWAKEGPLPNGLEYPDPYQT</sequence>
<gene>
    <name evidence="1" type="ORF">PLICRDRAFT_46544</name>
</gene>
<name>A0A0C9T4E9_PLICR</name>
<evidence type="ECO:0000313" key="2">
    <source>
        <dbReference type="Proteomes" id="UP000053263"/>
    </source>
</evidence>
<dbReference type="Proteomes" id="UP000053263">
    <property type="component" value="Unassembled WGS sequence"/>
</dbReference>
<dbReference type="AlphaFoldDB" id="A0A0C9T4E9"/>
<dbReference type="HOGENOM" id="CLU_2623026_0_0_1"/>
<proteinExistence type="predicted"/>